<comment type="caution">
    <text evidence="3">The sequence shown here is derived from an EMBL/GenBank/DDBJ whole genome shotgun (WGS) entry which is preliminary data.</text>
</comment>
<name>A0A8H7KKD7_AGABI</name>
<dbReference type="EMBL" id="JABXXO010000003">
    <property type="protein sequence ID" value="KAF7783272.1"/>
    <property type="molecule type" value="Genomic_DNA"/>
</dbReference>
<evidence type="ECO:0000313" key="4">
    <source>
        <dbReference type="Proteomes" id="UP000629468"/>
    </source>
</evidence>
<dbReference type="InterPro" id="IPR041457">
    <property type="entry name" value="CxC2_KDZ-assoc"/>
</dbReference>
<feature type="compositionally biased region" description="Polar residues" evidence="1">
    <location>
        <begin position="41"/>
        <end position="52"/>
    </location>
</feature>
<reference evidence="3 4" key="1">
    <citation type="journal article" name="Sci. Rep.">
        <title>Telomere-to-telomere assembled and centromere annotated genomes of the two main subspecies of the button mushroom Agaricus bisporus reveal especially polymorphic chromosome ends.</title>
        <authorList>
            <person name="Sonnenberg A.S.M."/>
            <person name="Sedaghat-Telgerd N."/>
            <person name="Lavrijssen B."/>
            <person name="Ohm R.A."/>
            <person name="Hendrickx P.M."/>
            <person name="Scholtmeijer K."/>
            <person name="Baars J.J.P."/>
            <person name="van Peer A."/>
        </authorList>
    </citation>
    <scope>NUCLEOTIDE SEQUENCE [LARGE SCALE GENOMIC DNA]</scope>
    <source>
        <strain evidence="3 4">H119_p4</strain>
    </source>
</reference>
<dbReference type="PANTHER" id="PTHR33096">
    <property type="entry name" value="CXC2 DOMAIN-CONTAINING PROTEIN"/>
    <property type="match status" value="1"/>
</dbReference>
<accession>A0A8H7KKD7</accession>
<organism evidence="3 4">
    <name type="scientific">Agaricus bisporus var. burnettii</name>
    <dbReference type="NCBI Taxonomy" id="192524"/>
    <lineage>
        <taxon>Eukaryota</taxon>
        <taxon>Fungi</taxon>
        <taxon>Dikarya</taxon>
        <taxon>Basidiomycota</taxon>
        <taxon>Agaricomycotina</taxon>
        <taxon>Agaricomycetes</taxon>
        <taxon>Agaricomycetidae</taxon>
        <taxon>Agaricales</taxon>
        <taxon>Agaricineae</taxon>
        <taxon>Agaricaceae</taxon>
        <taxon>Agaricus</taxon>
    </lineage>
</organism>
<evidence type="ECO:0000313" key="3">
    <source>
        <dbReference type="EMBL" id="KAF7783272.1"/>
    </source>
</evidence>
<protein>
    <recommendedName>
        <fullName evidence="2">CxC2-like cysteine cluster KDZ transposase-associated domain-containing protein</fullName>
    </recommendedName>
</protein>
<dbReference type="Proteomes" id="UP000629468">
    <property type="component" value="Unassembled WGS sequence"/>
</dbReference>
<evidence type="ECO:0000259" key="2">
    <source>
        <dbReference type="Pfam" id="PF18803"/>
    </source>
</evidence>
<gene>
    <name evidence="3" type="ORF">Agabi119p4_2648</name>
</gene>
<dbReference type="Pfam" id="PF18803">
    <property type="entry name" value="CxC2"/>
    <property type="match status" value="1"/>
</dbReference>
<feature type="region of interest" description="Disordered" evidence="1">
    <location>
        <begin position="1"/>
        <end position="69"/>
    </location>
</feature>
<dbReference type="Pfam" id="PF18758">
    <property type="entry name" value="KDZ"/>
    <property type="match status" value="1"/>
</dbReference>
<feature type="domain" description="CxC2-like cysteine cluster KDZ transposase-associated" evidence="2">
    <location>
        <begin position="203"/>
        <end position="308"/>
    </location>
</feature>
<dbReference type="AlphaFoldDB" id="A0A8H7KKD7"/>
<sequence length="1065" mass="121480">MKRTREAPNATGRPKPKRRQGDLTSFSEMQLPGETRIVESTRWSSQKSGSTSRKVKVRLPPELPEPQPPRILFTSEELNIQNVPDWPAREGDAEGDAEADDFFSAMLTVEKSDRPKAMEDPMSSWREQIDEFLDELLRLEGRGDYASHGICLECHERRPEYRCSDCSTDELYCSSCVVALHKRNPLHRIEKWTQPGFFIPTTLSHLGLRIQLGHRANERCPAPAPTSTFTILDTCGIHEVHLDFCGCEKATHHVNQLLRARLYPATTKSPRTAATFNLLKRYELLSFESKCSAYQYYQSIVRESDNTGLLNTKTRYREFLRMTRCWGALKTFKRAGRAHYPSGVSGTLSGGCAVLCPACPQPGINLPDNWREAPKSDRWLYALFLGIDANFRLRRKHISSNEKDPAINQGYGYFVKSSLYQEHLQSHAGVKQEPSKCVSHDAVNSADTKKTQGCAVTGCGAVDCARHEFRRPNAVGDLQKGERYLNMDYLFYSSLANTSYNRLVVSYDIACQWKTKFYERMSQKFPGDWFVNQGNVDITFLVPKFHLPAHIEKCHREYSFNLTKGVGRTDGEGVERGWSRINDLASSTREMGPGARQDKLECHMGDSNWKKKTKLGEALLEKIKNAISSRSEQAEQLCKMEEELEKDWLIEWRREVEAWEEDSTRPNPYEPRIKEMSQNDVRLMLAKQDANRDTANSYASAVSDSGMLILGLELEDAQQRLRTDLMAAGLHPTSLQQAKYQERCNVLSRRLEAWFPVQAYFVPGVTLLRTLDAQRERVLEPRIFDKKLYLPSEIVSLKLPDKLQAAMFMDPYLMQTEWILREAQAKDALNSLRSHLRVDSYLHKYKQMHARGVSENTRSQILVKQNLARVKSAVIKYRKAYQALVALEGPLKKGLQWRNYLHPLEDKDVIGLPVAGVGEGNRTLSWIWFASGVSREGDGEKGEKVQDVLRIQWLRARARVDRWSEEIKLLLEEMRRVKMFLESEAAGWGKCCSLRSDINPELKEGLVAYATHQAHIRLELQGRFSSKWANVGRWVECGVGIQGSGSYMDDDKNSHLSSVVDGVAQ</sequence>
<dbReference type="PANTHER" id="PTHR33096:SF1">
    <property type="entry name" value="CXC1-LIKE CYSTEINE CLUSTER ASSOCIATED WITH KDZ TRANSPOSASES DOMAIN-CONTAINING PROTEIN"/>
    <property type="match status" value="1"/>
</dbReference>
<dbReference type="CDD" id="cd19757">
    <property type="entry name" value="Bbox1"/>
    <property type="match status" value="1"/>
</dbReference>
<proteinExistence type="predicted"/>
<evidence type="ECO:0000256" key="1">
    <source>
        <dbReference type="SAM" id="MobiDB-lite"/>
    </source>
</evidence>
<dbReference type="InterPro" id="IPR040521">
    <property type="entry name" value="KDZ"/>
</dbReference>